<evidence type="ECO:0000259" key="7">
    <source>
        <dbReference type="PROSITE" id="PS51093"/>
    </source>
</evidence>
<feature type="domain" description="PTS EIIA type-1" evidence="7">
    <location>
        <begin position="23"/>
        <end position="127"/>
    </location>
</feature>
<dbReference type="STRING" id="710685.MycrhN_6165"/>
<dbReference type="PROSITE" id="PS00371">
    <property type="entry name" value="PTS_EIIA_TYPE_1_HIS"/>
    <property type="match status" value="1"/>
</dbReference>
<dbReference type="NCBIfam" id="TIGR00830">
    <property type="entry name" value="PTBA"/>
    <property type="match status" value="1"/>
</dbReference>
<evidence type="ECO:0000256" key="3">
    <source>
        <dbReference type="ARBA" id="ARBA00022597"/>
    </source>
</evidence>
<evidence type="ECO:0000256" key="5">
    <source>
        <dbReference type="ARBA" id="ARBA00022683"/>
    </source>
</evidence>
<evidence type="ECO:0000313" key="9">
    <source>
        <dbReference type="Proteomes" id="UP000005442"/>
    </source>
</evidence>
<evidence type="ECO:0000256" key="6">
    <source>
        <dbReference type="ARBA" id="ARBA00022777"/>
    </source>
</evidence>
<proteinExistence type="predicted"/>
<dbReference type="Pfam" id="PF00358">
    <property type="entry name" value="PTS_EIIA_1"/>
    <property type="match status" value="1"/>
</dbReference>
<dbReference type="Proteomes" id="UP000005442">
    <property type="component" value="Chromosome"/>
</dbReference>
<dbReference type="GO" id="GO:0016301">
    <property type="term" value="F:kinase activity"/>
    <property type="evidence" value="ECO:0007669"/>
    <property type="project" value="UniProtKB-KW"/>
</dbReference>
<dbReference type="PATRIC" id="fig|710685.3.peg.6189"/>
<keyword evidence="6" id="KW-0418">Kinase</keyword>
<evidence type="ECO:0000256" key="4">
    <source>
        <dbReference type="ARBA" id="ARBA00022679"/>
    </source>
</evidence>
<keyword evidence="9" id="KW-1185">Reference proteome</keyword>
<dbReference type="GO" id="GO:0009401">
    <property type="term" value="P:phosphoenolpyruvate-dependent sugar phosphotransferase system"/>
    <property type="evidence" value="ECO:0007669"/>
    <property type="project" value="UniProtKB-KW"/>
</dbReference>
<dbReference type="PROSITE" id="PS51093">
    <property type="entry name" value="PTS_EIIA_TYPE_1"/>
    <property type="match status" value="1"/>
</dbReference>
<dbReference type="HOGENOM" id="CLU_012312_5_0_11"/>
<reference evidence="8 9" key="1">
    <citation type="submission" date="2011-12" db="EMBL/GenBank/DDBJ databases">
        <title>Complete sequence of Mycobacterium rhodesiae NBB3.</title>
        <authorList>
            <consortium name="US DOE Joint Genome Institute"/>
            <person name="Lucas S."/>
            <person name="Han J."/>
            <person name="Lapidus A."/>
            <person name="Cheng J.-F."/>
            <person name="Goodwin L."/>
            <person name="Pitluck S."/>
            <person name="Peters L."/>
            <person name="Mikhailova N."/>
            <person name="Gu W."/>
            <person name="Detter J.C."/>
            <person name="Han C."/>
            <person name="Tapia R."/>
            <person name="Land M."/>
            <person name="Hauser L."/>
            <person name="Kyrpides N."/>
            <person name="Ivanova N."/>
            <person name="Pagani I."/>
            <person name="Mattes T."/>
            <person name="Holmes A."/>
            <person name="Rutledge P."/>
            <person name="Paulsen I."/>
            <person name="Coleman N."/>
            <person name="Woyke T."/>
        </authorList>
    </citation>
    <scope>NUCLEOTIDE SEQUENCE [LARGE SCALE GENOMIC DNA]</scope>
    <source>
        <strain evidence="8 9">NBB3</strain>
    </source>
</reference>
<dbReference type="PANTHER" id="PTHR45008">
    <property type="entry name" value="PTS SYSTEM GLUCOSE-SPECIFIC EIIA COMPONENT"/>
    <property type="match status" value="1"/>
</dbReference>
<dbReference type="PANTHER" id="PTHR45008:SF1">
    <property type="entry name" value="PTS SYSTEM GLUCOSE-SPECIFIC EIIA COMPONENT"/>
    <property type="match status" value="1"/>
</dbReference>
<dbReference type="SUPFAM" id="SSF51261">
    <property type="entry name" value="Duplicated hybrid motif"/>
    <property type="match status" value="1"/>
</dbReference>
<evidence type="ECO:0000256" key="1">
    <source>
        <dbReference type="ARBA" id="ARBA00004496"/>
    </source>
</evidence>
<organism evidence="8 9">
    <name type="scientific">Mycolicibacterium rhodesiae (strain NBB3)</name>
    <name type="common">Mycobacterium rhodesiae</name>
    <dbReference type="NCBI Taxonomy" id="710685"/>
    <lineage>
        <taxon>Bacteria</taxon>
        <taxon>Bacillati</taxon>
        <taxon>Actinomycetota</taxon>
        <taxon>Actinomycetes</taxon>
        <taxon>Mycobacteriales</taxon>
        <taxon>Mycobacteriaceae</taxon>
        <taxon>Mycolicibacterium</taxon>
    </lineage>
</organism>
<dbReference type="GO" id="GO:0005737">
    <property type="term" value="C:cytoplasm"/>
    <property type="evidence" value="ECO:0007669"/>
    <property type="project" value="UniProtKB-SubCell"/>
</dbReference>
<dbReference type="InterPro" id="IPR001127">
    <property type="entry name" value="PTS_EIIA_1_perm"/>
</dbReference>
<keyword evidence="3" id="KW-0762">Sugar transport</keyword>
<comment type="subcellular location">
    <subcellularLocation>
        <location evidence="1">Cytoplasm</location>
    </subcellularLocation>
</comment>
<gene>
    <name evidence="8" type="ordered locus">MycrhN_6165</name>
</gene>
<dbReference type="InterPro" id="IPR011055">
    <property type="entry name" value="Dup_hybrid_motif"/>
</dbReference>
<evidence type="ECO:0000313" key="8">
    <source>
        <dbReference type="EMBL" id="AEV76625.1"/>
    </source>
</evidence>
<dbReference type="EMBL" id="CP003169">
    <property type="protein sequence ID" value="AEV76625.1"/>
    <property type="molecule type" value="Genomic_DNA"/>
</dbReference>
<name>G8RTR2_MYCRN</name>
<keyword evidence="2" id="KW-0813">Transport</keyword>
<keyword evidence="4" id="KW-0808">Transferase</keyword>
<keyword evidence="5" id="KW-0598">Phosphotransferase system</keyword>
<dbReference type="Gene3D" id="2.70.70.10">
    <property type="entry name" value="Glucose Permease (Domain IIA)"/>
    <property type="match status" value="1"/>
</dbReference>
<dbReference type="KEGG" id="mrh:MycrhN_6165"/>
<dbReference type="InterPro" id="IPR050890">
    <property type="entry name" value="PTS_EIIA_component"/>
</dbReference>
<dbReference type="AlphaFoldDB" id="G8RTR2"/>
<evidence type="ECO:0000256" key="2">
    <source>
        <dbReference type="ARBA" id="ARBA00022448"/>
    </source>
</evidence>
<protein>
    <submittedName>
        <fullName evidence="8">PTS system, glucose subfamily, IIA component</fullName>
    </submittedName>
</protein>
<sequence>MVGSTEVFAPVGGRAVPLADVPDPVFSAGMVGHGAAVDPPHEVLEAVAPVSGKLLKLMPHAYIVMTPHGVGVLVHLGLDTVQLEGEGFTTHASQGDDVTAGELVITYDVPSVVAKGLNPIVPVVVMDEREAANIVASEAVFEGTQILSGAALFVANR</sequence>
<dbReference type="eggNOG" id="COG2190">
    <property type="taxonomic scope" value="Bacteria"/>
</dbReference>
<accession>G8RTR2</accession>